<protein>
    <submittedName>
        <fullName evidence="4">Uncharacterized protein LOC116295755</fullName>
    </submittedName>
</protein>
<evidence type="ECO:0000313" key="3">
    <source>
        <dbReference type="Proteomes" id="UP000515163"/>
    </source>
</evidence>
<feature type="compositionally biased region" description="Polar residues" evidence="2">
    <location>
        <begin position="121"/>
        <end position="135"/>
    </location>
</feature>
<sequence length="302" mass="34551">MSQNEHDSGLHIPREKLSKEDVTERERSPIEHAFYESFLLQSRSAIENLYASNIYWSQKHAKEVKDLNRQKMVALTSMTKEQKEMAKRMQKLQEKQDQILDEKMKQYMDAKVKRGGRIRPHSTSAMPNQMRNRPTPQRPKSAFLNPLDQSLSRSSQLSKSSQNLSDLSRLSVNQNDSISLSKSCEDLSRLDSTCGKKNKVILPAIKPKSNSSSNENLSDDDDDSAFITKMPGEQKVKQNLLSAPVGFNPERRRGSLPSAEELDRQIDLERRRDTSENEPRSPTQTKWVPKTFMPQGRALPPI</sequence>
<gene>
    <name evidence="4" type="primary">LOC116295755</name>
</gene>
<dbReference type="InParanoid" id="A0A6P8HT13"/>
<dbReference type="KEGG" id="aten:116295755"/>
<keyword evidence="3" id="KW-1185">Reference proteome</keyword>
<dbReference type="Proteomes" id="UP000515163">
    <property type="component" value="Unplaced"/>
</dbReference>
<feature type="compositionally biased region" description="Basic and acidic residues" evidence="2">
    <location>
        <begin position="261"/>
        <end position="279"/>
    </location>
</feature>
<dbReference type="OrthoDB" id="5958530at2759"/>
<evidence type="ECO:0000256" key="1">
    <source>
        <dbReference type="SAM" id="Coils"/>
    </source>
</evidence>
<feature type="region of interest" description="Disordered" evidence="2">
    <location>
        <begin position="205"/>
        <end position="227"/>
    </location>
</feature>
<feature type="region of interest" description="Disordered" evidence="2">
    <location>
        <begin position="111"/>
        <end position="145"/>
    </location>
</feature>
<feature type="coiled-coil region" evidence="1">
    <location>
        <begin position="75"/>
        <end position="102"/>
    </location>
</feature>
<dbReference type="RefSeq" id="XP_031559529.1">
    <property type="nucleotide sequence ID" value="XM_031703669.1"/>
</dbReference>
<dbReference type="AlphaFoldDB" id="A0A6P8HT13"/>
<proteinExistence type="predicted"/>
<feature type="region of interest" description="Disordered" evidence="2">
    <location>
        <begin position="241"/>
        <end position="302"/>
    </location>
</feature>
<name>A0A6P8HT13_ACTTE</name>
<evidence type="ECO:0000256" key="2">
    <source>
        <dbReference type="SAM" id="MobiDB-lite"/>
    </source>
</evidence>
<reference evidence="4" key="1">
    <citation type="submission" date="2025-08" db="UniProtKB">
        <authorList>
            <consortium name="RefSeq"/>
        </authorList>
    </citation>
    <scope>IDENTIFICATION</scope>
    <source>
        <tissue evidence="4">Tentacle</tissue>
    </source>
</reference>
<accession>A0A6P8HT13</accession>
<dbReference type="GeneID" id="116295755"/>
<feature type="region of interest" description="Disordered" evidence="2">
    <location>
        <begin position="1"/>
        <end position="26"/>
    </location>
</feature>
<organism evidence="3 4">
    <name type="scientific">Actinia tenebrosa</name>
    <name type="common">Australian red waratah sea anemone</name>
    <dbReference type="NCBI Taxonomy" id="6105"/>
    <lineage>
        <taxon>Eukaryota</taxon>
        <taxon>Metazoa</taxon>
        <taxon>Cnidaria</taxon>
        <taxon>Anthozoa</taxon>
        <taxon>Hexacorallia</taxon>
        <taxon>Actiniaria</taxon>
        <taxon>Actiniidae</taxon>
        <taxon>Actinia</taxon>
    </lineage>
</organism>
<evidence type="ECO:0000313" key="4">
    <source>
        <dbReference type="RefSeq" id="XP_031559529.1"/>
    </source>
</evidence>
<keyword evidence="1" id="KW-0175">Coiled coil</keyword>